<keyword evidence="3" id="KW-1185">Reference proteome</keyword>
<accession>A0ABQ9IU67</accession>
<evidence type="ECO:0000256" key="1">
    <source>
        <dbReference type="SAM" id="MobiDB-lite"/>
    </source>
</evidence>
<organism evidence="2 3">
    <name type="scientific">Molorchus minor</name>
    <dbReference type="NCBI Taxonomy" id="1323400"/>
    <lineage>
        <taxon>Eukaryota</taxon>
        <taxon>Metazoa</taxon>
        <taxon>Ecdysozoa</taxon>
        <taxon>Arthropoda</taxon>
        <taxon>Hexapoda</taxon>
        <taxon>Insecta</taxon>
        <taxon>Pterygota</taxon>
        <taxon>Neoptera</taxon>
        <taxon>Endopterygota</taxon>
        <taxon>Coleoptera</taxon>
        <taxon>Polyphaga</taxon>
        <taxon>Cucujiformia</taxon>
        <taxon>Chrysomeloidea</taxon>
        <taxon>Cerambycidae</taxon>
        <taxon>Lamiinae</taxon>
        <taxon>Monochamini</taxon>
        <taxon>Molorchus</taxon>
    </lineage>
</organism>
<comment type="caution">
    <text evidence="2">The sequence shown here is derived from an EMBL/GenBank/DDBJ whole genome shotgun (WGS) entry which is preliminary data.</text>
</comment>
<gene>
    <name evidence="2" type="ORF">NQ317_010577</name>
</gene>
<sequence length="159" mass="17842">MVKGTRRERAASEPHRCHEPPDRASHEIEDFANGLRNQVRTNADTVETHTLATLLEAYKNARRIVSLTNVFRRNAILTDCRNHHIPAAVLQPATLTRDLTKLDKVLRHSGQGLAIPLESVSRYYQLPISDCAMTKDTLTVHVRVPIKSRGNRIGNCTSS</sequence>
<feature type="region of interest" description="Disordered" evidence="1">
    <location>
        <begin position="1"/>
        <end position="23"/>
    </location>
</feature>
<dbReference type="Proteomes" id="UP001162164">
    <property type="component" value="Unassembled WGS sequence"/>
</dbReference>
<protein>
    <submittedName>
        <fullName evidence="2">Uncharacterized protein</fullName>
    </submittedName>
</protein>
<name>A0ABQ9IU67_9CUCU</name>
<dbReference type="EMBL" id="JAPWTJ010002666">
    <property type="protein sequence ID" value="KAJ8965158.1"/>
    <property type="molecule type" value="Genomic_DNA"/>
</dbReference>
<proteinExistence type="predicted"/>
<evidence type="ECO:0000313" key="3">
    <source>
        <dbReference type="Proteomes" id="UP001162164"/>
    </source>
</evidence>
<evidence type="ECO:0000313" key="2">
    <source>
        <dbReference type="EMBL" id="KAJ8965158.1"/>
    </source>
</evidence>
<reference evidence="2" key="1">
    <citation type="journal article" date="2023" name="Insect Mol. Biol.">
        <title>Genome sequencing provides insights into the evolution of gene families encoding plant cell wall-degrading enzymes in longhorned beetles.</title>
        <authorList>
            <person name="Shin N.R."/>
            <person name="Okamura Y."/>
            <person name="Kirsch R."/>
            <person name="Pauchet Y."/>
        </authorList>
    </citation>
    <scope>NUCLEOTIDE SEQUENCE</scope>
    <source>
        <strain evidence="2">MMC_N1</strain>
    </source>
</reference>